<name>A0A142BI50_9GAMM</name>
<dbReference type="Proteomes" id="UP000071065">
    <property type="component" value="Chromosome"/>
</dbReference>
<evidence type="ECO:0000313" key="2">
    <source>
        <dbReference type="EMBL" id="AMO58426.1"/>
    </source>
</evidence>
<evidence type="ECO:0000313" key="3">
    <source>
        <dbReference type="Proteomes" id="UP000071065"/>
    </source>
</evidence>
<dbReference type="EMBL" id="CP013251">
    <property type="protein sequence ID" value="AMO58426.1"/>
    <property type="molecule type" value="Genomic_DNA"/>
</dbReference>
<accession>A0A142BI50</accession>
<dbReference type="AlphaFoldDB" id="A0A142BI50"/>
<dbReference type="PATRIC" id="fig|570277.3.peg.4836"/>
<proteinExistence type="predicted"/>
<sequence length="160" mass="18156">MDRLKVKGRRSSGKFVRLPHELINSPNFRMLSGNAVKLLVQMMDQFRFGKGKGITNNGDLCASWSIMEKQGWKSKGTLQRARDELLHYGFIELTRLGHAFTRGWPNLYAVTLYAIDECGGKLEVGETRVPSGLWKKEVPRYKPPENKSRKAKVPLSVGNH</sequence>
<gene>
    <name evidence="2" type="ORF">EZMO1_4513</name>
</gene>
<evidence type="ECO:0000256" key="1">
    <source>
        <dbReference type="SAM" id="MobiDB-lite"/>
    </source>
</evidence>
<organism evidence="2 3">
    <name type="scientific">Endozoicomonas montiporae CL-33</name>
    <dbReference type="NCBI Taxonomy" id="570277"/>
    <lineage>
        <taxon>Bacteria</taxon>
        <taxon>Pseudomonadati</taxon>
        <taxon>Pseudomonadota</taxon>
        <taxon>Gammaproteobacteria</taxon>
        <taxon>Oceanospirillales</taxon>
        <taxon>Endozoicomonadaceae</taxon>
        <taxon>Endozoicomonas</taxon>
    </lineage>
</organism>
<protein>
    <submittedName>
        <fullName evidence="2">Uncharacterized protein</fullName>
    </submittedName>
</protein>
<dbReference type="STRING" id="570277.EZMO1_4513"/>
<feature type="region of interest" description="Disordered" evidence="1">
    <location>
        <begin position="139"/>
        <end position="160"/>
    </location>
</feature>
<feature type="compositionally biased region" description="Basic and acidic residues" evidence="1">
    <location>
        <begin position="139"/>
        <end position="148"/>
    </location>
</feature>
<dbReference type="RefSeq" id="WP_051790406.1">
    <property type="nucleotide sequence ID" value="NZ_CP013251.1"/>
</dbReference>
<dbReference type="KEGG" id="emp:EZMO1_4513"/>
<reference evidence="2 3" key="1">
    <citation type="journal article" date="2016" name="Front. Microbiol.">
        <title>Genomic Insight into the Host-Endosymbiont Relationship of Endozoicomonas montiporae CL-33(T) with its Coral Host.</title>
        <authorList>
            <person name="Ding J.-Y."/>
            <person name="Shiu J.-H."/>
            <person name="Chen W.-M."/>
            <person name="Chiang Y.-R."/>
            <person name="Tang S.-L."/>
        </authorList>
    </citation>
    <scope>NUCLEOTIDE SEQUENCE [LARGE SCALE GENOMIC DNA]</scope>
    <source>
        <strain evidence="2 3">CL-33</strain>
    </source>
</reference>